<dbReference type="EMBL" id="BSPC01000022">
    <property type="protein sequence ID" value="GLS19268.1"/>
    <property type="molecule type" value="Genomic_DNA"/>
</dbReference>
<accession>A0ABQ6CHR9</accession>
<evidence type="ECO:0000256" key="1">
    <source>
        <dbReference type="SAM" id="Phobius"/>
    </source>
</evidence>
<dbReference type="RefSeq" id="WP_284312151.1">
    <property type="nucleotide sequence ID" value="NZ_BSPC01000022.1"/>
</dbReference>
<proteinExistence type="predicted"/>
<evidence type="ECO:0000313" key="3">
    <source>
        <dbReference type="Proteomes" id="UP001156882"/>
    </source>
</evidence>
<reference evidence="3" key="1">
    <citation type="journal article" date="2019" name="Int. J. Syst. Evol. Microbiol.">
        <title>The Global Catalogue of Microorganisms (GCM) 10K type strain sequencing project: providing services to taxonomists for standard genome sequencing and annotation.</title>
        <authorList>
            <consortium name="The Broad Institute Genomics Platform"/>
            <consortium name="The Broad Institute Genome Sequencing Center for Infectious Disease"/>
            <person name="Wu L."/>
            <person name="Ma J."/>
        </authorList>
    </citation>
    <scope>NUCLEOTIDE SEQUENCE [LARGE SCALE GENOMIC DNA]</scope>
    <source>
        <strain evidence="3">NBRC 101365</strain>
    </source>
</reference>
<organism evidence="2 3">
    <name type="scientific">Labrys miyagiensis</name>
    <dbReference type="NCBI Taxonomy" id="346912"/>
    <lineage>
        <taxon>Bacteria</taxon>
        <taxon>Pseudomonadati</taxon>
        <taxon>Pseudomonadota</taxon>
        <taxon>Alphaproteobacteria</taxon>
        <taxon>Hyphomicrobiales</taxon>
        <taxon>Xanthobacteraceae</taxon>
        <taxon>Labrys</taxon>
    </lineage>
</organism>
<evidence type="ECO:0000313" key="2">
    <source>
        <dbReference type="EMBL" id="GLS19268.1"/>
    </source>
</evidence>
<evidence type="ECO:0008006" key="4">
    <source>
        <dbReference type="Google" id="ProtNLM"/>
    </source>
</evidence>
<comment type="caution">
    <text evidence="2">The sequence shown here is derived from an EMBL/GenBank/DDBJ whole genome shotgun (WGS) entry which is preliminary data.</text>
</comment>
<name>A0ABQ6CHR9_9HYPH</name>
<keyword evidence="1" id="KW-0812">Transmembrane</keyword>
<protein>
    <recommendedName>
        <fullName evidence="4">DUF3592 domain-containing protein</fullName>
    </recommendedName>
</protein>
<keyword evidence="1" id="KW-1133">Transmembrane helix</keyword>
<sequence length="141" mass="14642">MATGTRVRGPAALAIIGRIFLVLGLGGLAVAVYFAGNEWRGRHTATASARIVAIGKLPAMEFTMADGSVIRFTNNVRSSSWQVGDNVAIAYDPGNPSDAVVDGFAGRWFPAGLAGLLGGAFLILGVVLTVIGRRTQRGGTR</sequence>
<dbReference type="Proteomes" id="UP001156882">
    <property type="component" value="Unassembled WGS sequence"/>
</dbReference>
<feature type="transmembrane region" description="Helical" evidence="1">
    <location>
        <begin position="108"/>
        <end position="131"/>
    </location>
</feature>
<keyword evidence="3" id="KW-1185">Reference proteome</keyword>
<keyword evidence="1" id="KW-0472">Membrane</keyword>
<gene>
    <name evidence="2" type="ORF">GCM10007874_22850</name>
</gene>
<feature type="transmembrane region" description="Helical" evidence="1">
    <location>
        <begin position="12"/>
        <end position="35"/>
    </location>
</feature>